<accession>A0AAW0DRI7</accession>
<evidence type="ECO:0008006" key="3">
    <source>
        <dbReference type="Google" id="ProtNLM"/>
    </source>
</evidence>
<protein>
    <recommendedName>
        <fullName evidence="3">F-box domain-containing protein</fullName>
    </recommendedName>
</protein>
<dbReference type="EMBL" id="JAYKXP010000011">
    <property type="protein sequence ID" value="KAK7053082.1"/>
    <property type="molecule type" value="Genomic_DNA"/>
</dbReference>
<sequence>MIVEVLDRCAPSGRSSARLVCRLWNSLIVDKAAFWNCIRVGPRCDKPEIVDLHLTRSKDLPLTFTFERRDSHIGMQESSSKKMLKSLMRHAGRWEDVSFILVGHKVDCVGAQLSSFISTDVKLRLKRLYLYHDGHWKTDDLGEFWKLLVSSAVLEGARWVQGTLATGRLDHVVDAARRVNLEGQWHKLTSVDLQIAHVEPFLDSLRAFCSLEECTIHELLHSRTPSAVPVFEVRAKNLRSLRISGGEFGKMVLLDRLTVPSLVDFRMSCDGVSFDCLSSFVQRSAPPLTTVALTIKDRSLGPLPRFLAMLATYASTLTEFSLDIRPFPGATSDFAMVQLPPLAISLPDVWRCVLVIFADTGRPLSYILDSLHLPSLRELDVGSPVEAVTSLRLLLERSGARVKRLRANFECATPLSRFQLLTSQWLDKLEHMEVLCFTAQMILHFISRKPCLLPALKRVSIYVSTFVEPGDLEAVQSKRSILSGTDVDIKVFEYPFPLVF</sequence>
<proteinExistence type="predicted"/>
<evidence type="ECO:0000313" key="1">
    <source>
        <dbReference type="EMBL" id="KAK7053082.1"/>
    </source>
</evidence>
<dbReference type="Proteomes" id="UP001383192">
    <property type="component" value="Unassembled WGS sequence"/>
</dbReference>
<name>A0AAW0DRI7_9AGAR</name>
<evidence type="ECO:0000313" key="2">
    <source>
        <dbReference type="Proteomes" id="UP001383192"/>
    </source>
</evidence>
<dbReference type="AlphaFoldDB" id="A0AAW0DRI7"/>
<keyword evidence="2" id="KW-1185">Reference proteome</keyword>
<gene>
    <name evidence="1" type="ORF">VNI00_004403</name>
</gene>
<organism evidence="1 2">
    <name type="scientific">Paramarasmius palmivorus</name>
    <dbReference type="NCBI Taxonomy" id="297713"/>
    <lineage>
        <taxon>Eukaryota</taxon>
        <taxon>Fungi</taxon>
        <taxon>Dikarya</taxon>
        <taxon>Basidiomycota</taxon>
        <taxon>Agaricomycotina</taxon>
        <taxon>Agaricomycetes</taxon>
        <taxon>Agaricomycetidae</taxon>
        <taxon>Agaricales</taxon>
        <taxon>Marasmiineae</taxon>
        <taxon>Marasmiaceae</taxon>
        <taxon>Paramarasmius</taxon>
    </lineage>
</organism>
<comment type="caution">
    <text evidence="1">The sequence shown here is derived from an EMBL/GenBank/DDBJ whole genome shotgun (WGS) entry which is preliminary data.</text>
</comment>
<reference evidence="1 2" key="1">
    <citation type="submission" date="2024-01" db="EMBL/GenBank/DDBJ databases">
        <title>A draft genome for a cacao thread blight-causing isolate of Paramarasmius palmivorus.</title>
        <authorList>
            <person name="Baruah I.K."/>
            <person name="Bukari Y."/>
            <person name="Amoako-Attah I."/>
            <person name="Meinhardt L.W."/>
            <person name="Bailey B.A."/>
            <person name="Cohen S.P."/>
        </authorList>
    </citation>
    <scope>NUCLEOTIDE SEQUENCE [LARGE SCALE GENOMIC DNA]</scope>
    <source>
        <strain evidence="1 2">GH-12</strain>
    </source>
</reference>